<reference evidence="2 3" key="1">
    <citation type="journal article" date="2023" name="Mol. Phylogenet. Evol.">
        <title>Genome-scale phylogeny and comparative genomics of the fungal order Sordariales.</title>
        <authorList>
            <person name="Hensen N."/>
            <person name="Bonometti L."/>
            <person name="Westerberg I."/>
            <person name="Brannstrom I.O."/>
            <person name="Guillou S."/>
            <person name="Cros-Aarteil S."/>
            <person name="Calhoun S."/>
            <person name="Haridas S."/>
            <person name="Kuo A."/>
            <person name="Mondo S."/>
            <person name="Pangilinan J."/>
            <person name="Riley R."/>
            <person name="LaButti K."/>
            <person name="Andreopoulos B."/>
            <person name="Lipzen A."/>
            <person name="Chen C."/>
            <person name="Yan M."/>
            <person name="Daum C."/>
            <person name="Ng V."/>
            <person name="Clum A."/>
            <person name="Steindorff A."/>
            <person name="Ohm R.A."/>
            <person name="Martin F."/>
            <person name="Silar P."/>
            <person name="Natvig D.O."/>
            <person name="Lalanne C."/>
            <person name="Gautier V."/>
            <person name="Ament-Velasquez S.L."/>
            <person name="Kruys A."/>
            <person name="Hutchinson M.I."/>
            <person name="Powell A.J."/>
            <person name="Barry K."/>
            <person name="Miller A.N."/>
            <person name="Grigoriev I.V."/>
            <person name="Debuchy R."/>
            <person name="Gladieux P."/>
            <person name="Hiltunen Thoren M."/>
            <person name="Johannesson H."/>
        </authorList>
    </citation>
    <scope>NUCLEOTIDE SEQUENCE [LARGE SCALE GENOMIC DNA]</scope>
    <source>
        <strain evidence="2 3">FGSC 10403</strain>
    </source>
</reference>
<dbReference type="RefSeq" id="XP_062690754.1">
    <property type="nucleotide sequence ID" value="XM_062838303.1"/>
</dbReference>
<accession>A0AAJ0MP98</accession>
<comment type="caution">
    <text evidence="2">The sequence shown here is derived from an EMBL/GenBank/DDBJ whole genome shotgun (WGS) entry which is preliminary data.</text>
</comment>
<dbReference type="GeneID" id="87875925"/>
<gene>
    <name evidence="2" type="ORF">B0T23DRAFT_397615</name>
</gene>
<feature type="compositionally biased region" description="Polar residues" evidence="1">
    <location>
        <begin position="20"/>
        <end position="31"/>
    </location>
</feature>
<sequence length="203" mass="22346">MAYGPGRGNPVKEEGDSKGQRMTLSQSSSASIGKARQQKKTLGLEKHSEQAHESVLLRKRADMMSDEGIHMPTQVPQDAQLNQVIHKFQLTGTKKALPLRQINIMLSLSCPDCDGEGHRPSLSLGPTVHLAGLGTLAAYAPAWQEVPTQFDMELLVHLSAMKLTCQLDERSSAIAIIQVSIGKHCLLRRRKPSPPGFQLLRFY</sequence>
<name>A0AAJ0MP98_9PEZI</name>
<dbReference type="AlphaFoldDB" id="A0AAJ0MP98"/>
<proteinExistence type="predicted"/>
<protein>
    <submittedName>
        <fullName evidence="2">Uncharacterized protein</fullName>
    </submittedName>
</protein>
<evidence type="ECO:0000313" key="3">
    <source>
        <dbReference type="Proteomes" id="UP001285908"/>
    </source>
</evidence>
<evidence type="ECO:0000256" key="1">
    <source>
        <dbReference type="SAM" id="MobiDB-lite"/>
    </source>
</evidence>
<organism evidence="2 3">
    <name type="scientific">Neurospora hispaniola</name>
    <dbReference type="NCBI Taxonomy" id="588809"/>
    <lineage>
        <taxon>Eukaryota</taxon>
        <taxon>Fungi</taxon>
        <taxon>Dikarya</taxon>
        <taxon>Ascomycota</taxon>
        <taxon>Pezizomycotina</taxon>
        <taxon>Sordariomycetes</taxon>
        <taxon>Sordariomycetidae</taxon>
        <taxon>Sordariales</taxon>
        <taxon>Sordariaceae</taxon>
        <taxon>Neurospora</taxon>
    </lineage>
</organism>
<evidence type="ECO:0000313" key="2">
    <source>
        <dbReference type="EMBL" id="KAK3489047.1"/>
    </source>
</evidence>
<keyword evidence="3" id="KW-1185">Reference proteome</keyword>
<feature type="compositionally biased region" description="Basic and acidic residues" evidence="1">
    <location>
        <begin position="10"/>
        <end position="19"/>
    </location>
</feature>
<feature type="compositionally biased region" description="Basic and acidic residues" evidence="1">
    <location>
        <begin position="42"/>
        <end position="52"/>
    </location>
</feature>
<dbReference type="EMBL" id="JAULSX010000006">
    <property type="protein sequence ID" value="KAK3489047.1"/>
    <property type="molecule type" value="Genomic_DNA"/>
</dbReference>
<dbReference type="Proteomes" id="UP001285908">
    <property type="component" value="Unassembled WGS sequence"/>
</dbReference>
<feature type="region of interest" description="Disordered" evidence="1">
    <location>
        <begin position="1"/>
        <end position="52"/>
    </location>
</feature>